<dbReference type="EMBL" id="CP045032">
    <property type="protein sequence ID" value="QFQ03414.1"/>
    <property type="molecule type" value="Genomic_DNA"/>
</dbReference>
<feature type="transmembrane region" description="Helical" evidence="1">
    <location>
        <begin position="12"/>
        <end position="31"/>
    </location>
</feature>
<reference evidence="3" key="1">
    <citation type="submission" date="2019-10" db="EMBL/GenBank/DDBJ databases">
        <title>Complete genome sequence of Corynebacterium urogenitalis DSM 108747, isolated from the genital tract of a cow.</title>
        <authorList>
            <person name="Ruckert C."/>
            <person name="Ballas P."/>
            <person name="Wagener K."/>
            <person name="Drillich M."/>
            <person name="Kaempfer P."/>
            <person name="Busse H.-J."/>
            <person name="Ehling-Schulz M."/>
        </authorList>
    </citation>
    <scope>NUCLEOTIDE SEQUENCE [LARGE SCALE GENOMIC DNA]</scope>
    <source>
        <strain evidence="3">LMM 1652</strain>
    </source>
</reference>
<dbReference type="Proteomes" id="UP000326711">
    <property type="component" value="Chromosome"/>
</dbReference>
<name>A0A5J6Z8Y8_9CORY</name>
<evidence type="ECO:0000313" key="3">
    <source>
        <dbReference type="Proteomes" id="UP000326711"/>
    </source>
</evidence>
<feature type="transmembrane region" description="Helical" evidence="1">
    <location>
        <begin position="37"/>
        <end position="58"/>
    </location>
</feature>
<dbReference type="AlphaFoldDB" id="A0A5J6Z8Y8"/>
<keyword evidence="3" id="KW-1185">Reference proteome</keyword>
<organism evidence="2 3">
    <name type="scientific">Corynebacterium urogenitale</name>
    <dbReference type="NCBI Taxonomy" id="2487892"/>
    <lineage>
        <taxon>Bacteria</taxon>
        <taxon>Bacillati</taxon>
        <taxon>Actinomycetota</taxon>
        <taxon>Actinomycetes</taxon>
        <taxon>Mycobacteriales</taxon>
        <taxon>Corynebacteriaceae</taxon>
        <taxon>Corynebacterium</taxon>
    </lineage>
</organism>
<gene>
    <name evidence="2" type="ORF">CUROG_10410</name>
</gene>
<proteinExistence type="predicted"/>
<keyword evidence="1" id="KW-1133">Transmembrane helix</keyword>
<evidence type="ECO:0000313" key="2">
    <source>
        <dbReference type="EMBL" id="QFQ03414.1"/>
    </source>
</evidence>
<dbReference type="KEGG" id="cuo:CUROG_10410"/>
<protein>
    <submittedName>
        <fullName evidence="2">Uncharacterized protein</fullName>
    </submittedName>
</protein>
<accession>A0A5J6Z8Y8</accession>
<keyword evidence="1" id="KW-0472">Membrane</keyword>
<keyword evidence="1" id="KW-0812">Transmembrane</keyword>
<sequence>MFKNILTKLPMSLLLGVVITIVLNWPIGEILSHPYRILAAVIVALSVTLVMAVALGIIKTLYEKR</sequence>
<evidence type="ECO:0000256" key="1">
    <source>
        <dbReference type="SAM" id="Phobius"/>
    </source>
</evidence>